<accession>A0A833YTH5</accession>
<dbReference type="PANTHER" id="PTHR10424">
    <property type="entry name" value="VIRAL ENVELOPE PROTEIN"/>
    <property type="match status" value="1"/>
</dbReference>
<dbReference type="Proteomes" id="UP000664940">
    <property type="component" value="Unassembled WGS sequence"/>
</dbReference>
<comment type="caution">
    <text evidence="1">The sequence shown here is derived from an EMBL/GenBank/DDBJ whole genome shotgun (WGS) entry which is preliminary data.</text>
</comment>
<dbReference type="EMBL" id="JABVXQ010000013">
    <property type="protein sequence ID" value="KAF6081840.1"/>
    <property type="molecule type" value="Genomic_DNA"/>
</dbReference>
<sequence>MFSLKVANVAPARECVIFVNCTKNCLVLSAGVKMNCITTTNVSYAYAHVKLPTGWFLIYGMTVYSYVPANSSGEPCSLGRLMVFMPQKPHLTQVRRDVSLTPDCISDLHLFSPAEYVSLTIFVMPTIVTHLNIEISRLACAVVKALNATSQAISAISQELEQVRKVVLDNCAAVDCLLVSIIMDVKNLKGLCCFNLIVHSL</sequence>
<proteinExistence type="predicted"/>
<dbReference type="InterPro" id="IPR018154">
    <property type="entry name" value="TLV/ENV_coat_polyprotein"/>
</dbReference>
<gene>
    <name evidence="1" type="ORF">HJG60_008846</name>
</gene>
<organism evidence="1 2">
    <name type="scientific">Phyllostomus discolor</name>
    <name type="common">pale spear-nosed bat</name>
    <dbReference type="NCBI Taxonomy" id="89673"/>
    <lineage>
        <taxon>Eukaryota</taxon>
        <taxon>Metazoa</taxon>
        <taxon>Chordata</taxon>
        <taxon>Craniata</taxon>
        <taxon>Vertebrata</taxon>
        <taxon>Euteleostomi</taxon>
        <taxon>Mammalia</taxon>
        <taxon>Eutheria</taxon>
        <taxon>Laurasiatheria</taxon>
        <taxon>Chiroptera</taxon>
        <taxon>Yangochiroptera</taxon>
        <taxon>Phyllostomidae</taxon>
        <taxon>Phyllostominae</taxon>
        <taxon>Phyllostomus</taxon>
    </lineage>
</organism>
<evidence type="ECO:0000313" key="1">
    <source>
        <dbReference type="EMBL" id="KAF6081840.1"/>
    </source>
</evidence>
<dbReference type="Gene3D" id="1.10.287.210">
    <property type="match status" value="1"/>
</dbReference>
<reference evidence="1 2" key="1">
    <citation type="journal article" date="2020" name="Nature">
        <title>Six reference-quality genomes reveal evolution of bat adaptations.</title>
        <authorList>
            <person name="Jebb D."/>
            <person name="Huang Z."/>
            <person name="Pippel M."/>
            <person name="Hughes G.M."/>
            <person name="Lavrichenko K."/>
            <person name="Devanna P."/>
            <person name="Winkler S."/>
            <person name="Jermiin L.S."/>
            <person name="Skirmuntt E.C."/>
            <person name="Katzourakis A."/>
            <person name="Burkitt-Gray L."/>
            <person name="Ray D.A."/>
            <person name="Sullivan K.A.M."/>
            <person name="Roscito J.G."/>
            <person name="Kirilenko B.M."/>
            <person name="Davalos L.M."/>
            <person name="Corthals A.P."/>
            <person name="Power M.L."/>
            <person name="Jones G."/>
            <person name="Ransome R.D."/>
            <person name="Dechmann D.K.N."/>
            <person name="Locatelli A.G."/>
            <person name="Puechmaille S.J."/>
            <person name="Fedrigo O."/>
            <person name="Jarvis E.D."/>
            <person name="Hiller M."/>
            <person name="Vernes S.C."/>
            <person name="Myers E.W."/>
            <person name="Teeling E.C."/>
        </authorList>
    </citation>
    <scope>NUCLEOTIDE SEQUENCE [LARGE SCALE GENOMIC DNA]</scope>
    <source>
        <strain evidence="1">Bat1K_MPI-CBG_1</strain>
    </source>
</reference>
<name>A0A833YTH5_9CHIR</name>
<evidence type="ECO:0000313" key="2">
    <source>
        <dbReference type="Proteomes" id="UP000664940"/>
    </source>
</evidence>
<dbReference type="AlphaFoldDB" id="A0A833YTH5"/>
<dbReference type="SUPFAM" id="SSF58069">
    <property type="entry name" value="Virus ectodomain"/>
    <property type="match status" value="1"/>
</dbReference>
<protein>
    <submittedName>
        <fullName evidence="1">Uncharacterized protein</fullName>
    </submittedName>
</protein>